<dbReference type="PANTHER" id="PTHR42982">
    <property type="entry name" value="SEC-INDEPENDENT PROTEIN TRANSLOCASE PROTEIN TATA"/>
    <property type="match status" value="1"/>
</dbReference>
<comment type="function">
    <text evidence="9">Part of the twin-arginine translocation (Tat) system that transports large folded proteins containing a characteristic twin-arginine motif in their signal peptide across membranes. TatA could form the protein-conducting channel of the Tat system.</text>
</comment>
<reference evidence="11 12" key="1">
    <citation type="submission" date="2018-09" db="EMBL/GenBank/DDBJ databases">
        <title>Genome sequencing of strain 2DFW10M-5.</title>
        <authorList>
            <person name="Heo J."/>
            <person name="Kim S.-J."/>
            <person name="Kwon S.-W."/>
        </authorList>
    </citation>
    <scope>NUCLEOTIDE SEQUENCE [LARGE SCALE GENOMIC DNA]</scope>
    <source>
        <strain evidence="11 12">2DFW10M-5</strain>
    </source>
</reference>
<dbReference type="Gene3D" id="1.20.5.3310">
    <property type="match status" value="1"/>
</dbReference>
<comment type="similarity">
    <text evidence="9">Belongs to the TatA/E family.</text>
</comment>
<organism evidence="11 12">
    <name type="scientific">Gryllotalpicola protaetiae</name>
    <dbReference type="NCBI Taxonomy" id="2419771"/>
    <lineage>
        <taxon>Bacteria</taxon>
        <taxon>Bacillati</taxon>
        <taxon>Actinomycetota</taxon>
        <taxon>Actinomycetes</taxon>
        <taxon>Micrococcales</taxon>
        <taxon>Microbacteriaceae</taxon>
        <taxon>Gryllotalpicola</taxon>
    </lineage>
</organism>
<evidence type="ECO:0000256" key="6">
    <source>
        <dbReference type="ARBA" id="ARBA00022989"/>
    </source>
</evidence>
<dbReference type="KEGG" id="gry:D7I44_15685"/>
<keyword evidence="7 9" id="KW-0811">Translocation</keyword>
<accession>A0A387BUS3</accession>
<dbReference type="GO" id="GO:0033281">
    <property type="term" value="C:TAT protein transport complex"/>
    <property type="evidence" value="ECO:0007669"/>
    <property type="project" value="UniProtKB-UniRule"/>
</dbReference>
<dbReference type="PANTHER" id="PTHR42982:SF8">
    <property type="entry name" value="SEC-INDEPENDENT PROTEIN TRANSLOCASE PROTEIN TATA"/>
    <property type="match status" value="1"/>
</dbReference>
<feature type="compositionally biased region" description="Low complexity" evidence="10">
    <location>
        <begin position="60"/>
        <end position="74"/>
    </location>
</feature>
<sequence length="74" mass="7970">MGFLRDLGGWHLLIILVIIVLLFGATRLPAVSKSIGQSVRIFRREVKTMKDEPSAEDDAAAAGKSSSTAADDKK</sequence>
<gene>
    <name evidence="9 11" type="primary">tatA</name>
    <name evidence="11" type="ORF">D7I44_15685</name>
</gene>
<dbReference type="GO" id="GO:0043953">
    <property type="term" value="P:protein transport by the Tat complex"/>
    <property type="evidence" value="ECO:0007669"/>
    <property type="project" value="UniProtKB-UniRule"/>
</dbReference>
<keyword evidence="6 9" id="KW-1133">Transmembrane helix</keyword>
<evidence type="ECO:0000256" key="1">
    <source>
        <dbReference type="ARBA" id="ARBA00004162"/>
    </source>
</evidence>
<keyword evidence="8 9" id="KW-0472">Membrane</keyword>
<keyword evidence="2 9" id="KW-0813">Transport</keyword>
<keyword evidence="12" id="KW-1185">Reference proteome</keyword>
<protein>
    <recommendedName>
        <fullName evidence="9">Sec-independent protein translocase protein TatA</fullName>
    </recommendedName>
</protein>
<evidence type="ECO:0000256" key="2">
    <source>
        <dbReference type="ARBA" id="ARBA00022448"/>
    </source>
</evidence>
<keyword evidence="4 9" id="KW-0812">Transmembrane</keyword>
<evidence type="ECO:0000256" key="3">
    <source>
        <dbReference type="ARBA" id="ARBA00022475"/>
    </source>
</evidence>
<dbReference type="InterPro" id="IPR003369">
    <property type="entry name" value="TatA/B/E"/>
</dbReference>
<evidence type="ECO:0000256" key="8">
    <source>
        <dbReference type="ARBA" id="ARBA00023136"/>
    </source>
</evidence>
<keyword evidence="3 9" id="KW-1003">Cell membrane</keyword>
<dbReference type="AlphaFoldDB" id="A0A387BUS3"/>
<evidence type="ECO:0000256" key="10">
    <source>
        <dbReference type="SAM" id="MobiDB-lite"/>
    </source>
</evidence>
<dbReference type="GO" id="GO:0008320">
    <property type="term" value="F:protein transmembrane transporter activity"/>
    <property type="evidence" value="ECO:0007669"/>
    <property type="project" value="UniProtKB-UniRule"/>
</dbReference>
<dbReference type="InterPro" id="IPR006312">
    <property type="entry name" value="TatA/E"/>
</dbReference>
<dbReference type="RefSeq" id="WP_120790354.1">
    <property type="nucleotide sequence ID" value="NZ_CP032624.1"/>
</dbReference>
<dbReference type="NCBIfam" id="TIGR01411">
    <property type="entry name" value="tatAE"/>
    <property type="match status" value="1"/>
</dbReference>
<feature type="transmembrane region" description="Helical" evidence="9">
    <location>
        <begin position="12"/>
        <end position="30"/>
    </location>
</feature>
<evidence type="ECO:0000256" key="9">
    <source>
        <dbReference type="HAMAP-Rule" id="MF_00236"/>
    </source>
</evidence>
<evidence type="ECO:0000256" key="4">
    <source>
        <dbReference type="ARBA" id="ARBA00022692"/>
    </source>
</evidence>
<name>A0A387BUS3_9MICO</name>
<keyword evidence="5 9" id="KW-0653">Protein transport</keyword>
<dbReference type="EMBL" id="CP032624">
    <property type="protein sequence ID" value="AYG04826.1"/>
    <property type="molecule type" value="Genomic_DNA"/>
</dbReference>
<dbReference type="Pfam" id="PF02416">
    <property type="entry name" value="TatA_B_E"/>
    <property type="match status" value="1"/>
</dbReference>
<evidence type="ECO:0000256" key="5">
    <source>
        <dbReference type="ARBA" id="ARBA00022927"/>
    </source>
</evidence>
<feature type="region of interest" description="Disordered" evidence="10">
    <location>
        <begin position="51"/>
        <end position="74"/>
    </location>
</feature>
<evidence type="ECO:0000313" key="11">
    <source>
        <dbReference type="EMBL" id="AYG04826.1"/>
    </source>
</evidence>
<dbReference type="HAMAP" id="MF_00236">
    <property type="entry name" value="TatA_E"/>
    <property type="match status" value="1"/>
</dbReference>
<evidence type="ECO:0000313" key="12">
    <source>
        <dbReference type="Proteomes" id="UP000275069"/>
    </source>
</evidence>
<dbReference type="Proteomes" id="UP000275069">
    <property type="component" value="Chromosome"/>
</dbReference>
<proteinExistence type="inferred from homology"/>
<evidence type="ECO:0000256" key="7">
    <source>
        <dbReference type="ARBA" id="ARBA00023010"/>
    </source>
</evidence>
<comment type="subunit">
    <text evidence="9">The Tat system comprises two distinct complexes: a TatABC complex, containing multiple copies of TatA, TatB and TatC subunits, and a separate TatA complex, containing only TatA subunits. Substrates initially bind to the TatABC complex, which probably triggers association of the separate TatA complex to form the active translocon.</text>
</comment>
<comment type="subcellular location">
    <subcellularLocation>
        <location evidence="1 9">Cell membrane</location>
        <topology evidence="1 9">Single-pass membrane protein</topology>
    </subcellularLocation>
</comment>